<gene>
    <name evidence="1" type="ORF">PACLA_8A075603</name>
</gene>
<dbReference type="EMBL" id="CACRXK020026093">
    <property type="protein sequence ID" value="CAB4039947.1"/>
    <property type="molecule type" value="Genomic_DNA"/>
</dbReference>
<evidence type="ECO:0000313" key="1">
    <source>
        <dbReference type="EMBL" id="CAB4039947.1"/>
    </source>
</evidence>
<dbReference type="Proteomes" id="UP001152795">
    <property type="component" value="Unassembled WGS sequence"/>
</dbReference>
<comment type="caution">
    <text evidence="1">The sequence shown here is derived from an EMBL/GenBank/DDBJ whole genome shotgun (WGS) entry which is preliminary data.</text>
</comment>
<organism evidence="1 2">
    <name type="scientific">Paramuricea clavata</name>
    <name type="common">Red gorgonian</name>
    <name type="synonym">Violescent sea-whip</name>
    <dbReference type="NCBI Taxonomy" id="317549"/>
    <lineage>
        <taxon>Eukaryota</taxon>
        <taxon>Metazoa</taxon>
        <taxon>Cnidaria</taxon>
        <taxon>Anthozoa</taxon>
        <taxon>Octocorallia</taxon>
        <taxon>Malacalcyonacea</taxon>
        <taxon>Plexauridae</taxon>
        <taxon>Paramuricea</taxon>
    </lineage>
</organism>
<sequence length="135" mass="15716">MQYSKLCESKEKSKIIDLLVLKKISTLEFLLSLIIWEKILSVINPASTDLQAFDKRILANYPPNWEEHKKKKRVETNAEWRNILKESNIRALILDFLFLLLKKEEGFPDTLTKRPQTSLSLMQKQIPCGTVLSNN</sequence>
<name>A0A6S7K5X5_PARCT</name>
<keyword evidence="2" id="KW-1185">Reference proteome</keyword>
<protein>
    <submittedName>
        <fullName evidence="1">Uncharacterized protein</fullName>
    </submittedName>
</protein>
<dbReference type="AlphaFoldDB" id="A0A6S7K5X5"/>
<reference evidence="1" key="1">
    <citation type="submission" date="2020-04" db="EMBL/GenBank/DDBJ databases">
        <authorList>
            <person name="Alioto T."/>
            <person name="Alioto T."/>
            <person name="Gomez Garrido J."/>
        </authorList>
    </citation>
    <scope>NUCLEOTIDE SEQUENCE</scope>
    <source>
        <strain evidence="1">A484AB</strain>
    </source>
</reference>
<evidence type="ECO:0000313" key="2">
    <source>
        <dbReference type="Proteomes" id="UP001152795"/>
    </source>
</evidence>
<proteinExistence type="predicted"/>
<accession>A0A6S7K5X5</accession>